<accession>A0AAV4GG63</accession>
<evidence type="ECO:0000313" key="1">
    <source>
        <dbReference type="EMBL" id="GFR84392.1"/>
    </source>
</evidence>
<dbReference type="Proteomes" id="UP000762676">
    <property type="component" value="Unassembled WGS sequence"/>
</dbReference>
<evidence type="ECO:0000313" key="2">
    <source>
        <dbReference type="Proteomes" id="UP000762676"/>
    </source>
</evidence>
<dbReference type="AlphaFoldDB" id="A0AAV4GG63"/>
<sequence length="676" mass="79033">MYEVYNHTVCIPANWLISEGIFTKWTYHNYVRFHKIHRIRRAAYNTPALVSLSSLPTSFREAVEARLGAFERTSNNILRRNCHPDAAAGSFFARYILPDGKYLPYEKQVVYHNNAMLLNACRATYNIFVAQRKKCGGSTAPAWQQVLECLLHIKDIDHSLGSSRRLRDKMRQYEKEGYQCLVPGYWKNRNGAKVKSNEQEATLRQLLRKHNNFDNMQIAHLYNVIAKKMGWDTVVAQTVANYREKWEMTTSYFTKGSSDFNNAKKMLVKRCVPSTPLYYWTLDGWQVELLYQKRTINSRVQDIATYHNRPYIVVVLDPCVNYPIGYAIGISETPELIREALRDAMRHTSELFGSMYRVEQLQSDHFGRGVMKPFYEGMSNLYTPAKAGNAKAKRIEPWFKEFNRNYCQYERNWSGFGLTSKKTKQPNDDYLNRIKKTFPRYDELVKTISGFIEQERKKLKRKYIAAYGDLSDSEKTPMTHQEYLYALGEKTGYTNRLSHDGLTVTLYRERITFESFDPKFRDYRHKDWTICFDPSDTDSVLATADDGALRFLLTRKHEVAMAIKDRTDKDAEVLCTINKFNNSLLERVKVQQGEDARIVDSLRRKNNDINETLEKLMLTDGLGQHKTRKDTEAKKRVLKKAEKLTKKADLNTQKTVFKNQDEYYKNKVNIDDYLDM</sequence>
<protein>
    <recommendedName>
        <fullName evidence="3">Integrase catalytic domain-containing protein</fullName>
    </recommendedName>
</protein>
<keyword evidence="2" id="KW-1185">Reference proteome</keyword>
<proteinExistence type="predicted"/>
<comment type="caution">
    <text evidence="1">The sequence shown here is derived from an EMBL/GenBank/DDBJ whole genome shotgun (WGS) entry which is preliminary data.</text>
</comment>
<organism evidence="1 2">
    <name type="scientific">Elysia marginata</name>
    <dbReference type="NCBI Taxonomy" id="1093978"/>
    <lineage>
        <taxon>Eukaryota</taxon>
        <taxon>Metazoa</taxon>
        <taxon>Spiralia</taxon>
        <taxon>Lophotrochozoa</taxon>
        <taxon>Mollusca</taxon>
        <taxon>Gastropoda</taxon>
        <taxon>Heterobranchia</taxon>
        <taxon>Euthyneura</taxon>
        <taxon>Panpulmonata</taxon>
        <taxon>Sacoglossa</taxon>
        <taxon>Placobranchoidea</taxon>
        <taxon>Plakobranchidae</taxon>
        <taxon>Elysia</taxon>
    </lineage>
</organism>
<name>A0AAV4GG63_9GAST</name>
<dbReference type="InterPro" id="IPR036397">
    <property type="entry name" value="RNaseH_sf"/>
</dbReference>
<dbReference type="InterPro" id="IPR012337">
    <property type="entry name" value="RNaseH-like_sf"/>
</dbReference>
<dbReference type="Gene3D" id="3.30.420.10">
    <property type="entry name" value="Ribonuclease H-like superfamily/Ribonuclease H"/>
    <property type="match status" value="1"/>
</dbReference>
<dbReference type="SUPFAM" id="SSF53098">
    <property type="entry name" value="Ribonuclease H-like"/>
    <property type="match status" value="1"/>
</dbReference>
<reference evidence="1 2" key="1">
    <citation type="journal article" date="2021" name="Elife">
        <title>Chloroplast acquisition without the gene transfer in kleptoplastic sea slugs, Plakobranchus ocellatus.</title>
        <authorList>
            <person name="Maeda T."/>
            <person name="Takahashi S."/>
            <person name="Yoshida T."/>
            <person name="Shimamura S."/>
            <person name="Takaki Y."/>
            <person name="Nagai Y."/>
            <person name="Toyoda A."/>
            <person name="Suzuki Y."/>
            <person name="Arimoto A."/>
            <person name="Ishii H."/>
            <person name="Satoh N."/>
            <person name="Nishiyama T."/>
            <person name="Hasebe M."/>
            <person name="Maruyama T."/>
            <person name="Minagawa J."/>
            <person name="Obokata J."/>
            <person name="Shigenobu S."/>
        </authorList>
    </citation>
    <scope>NUCLEOTIDE SEQUENCE [LARGE SCALE GENOMIC DNA]</scope>
</reference>
<gene>
    <name evidence="1" type="ORF">ElyMa_002416100</name>
</gene>
<dbReference type="EMBL" id="BMAT01004951">
    <property type="protein sequence ID" value="GFR84392.1"/>
    <property type="molecule type" value="Genomic_DNA"/>
</dbReference>
<evidence type="ECO:0008006" key="3">
    <source>
        <dbReference type="Google" id="ProtNLM"/>
    </source>
</evidence>
<dbReference type="GO" id="GO:0003676">
    <property type="term" value="F:nucleic acid binding"/>
    <property type="evidence" value="ECO:0007669"/>
    <property type="project" value="InterPro"/>
</dbReference>